<sequence length="393" mass="44273">MSSSIKVNSVTEKPVATVGSFFNGLRVSPEVEFDLYKHKKRDDYVLHGETDTLDYNGTSNNENEYVVAVFDPNSKSVELYKTPYISTKVTAKKNRVYKGPKVKSAGIRNVTQRNALGEAFGTKKAKSAITNLEKNRIDSEKLQDIEMDIVDTVKESTRDLPAQEDGVDRPAPLANVDATNVEDIYPLENIIPEKDWQYLRVSSILTAENPLEKLPFTKSEFIAKQLPILISQKNTEKLQMLFYASLLLGVYENRRVKDKQSLMTRLQNIPSEILVDGILDRFAISRATKFGKSKDKSFTIDPYHEDKLLTYLFILLLHINNFTVELVPLSKDLKLKNTRLVGLFRALGAIIKSATVGEAEALGIPKSAVGTYKIATLKVPFKLPELTRRGKRR</sequence>
<accession>A0AB34PWD7</accession>
<dbReference type="AlphaFoldDB" id="A0AB34PWD7"/>
<comment type="subcellular location">
    <subcellularLocation>
        <location evidence="1">Nucleus</location>
        <location evidence="1">Nucleolus</location>
    </subcellularLocation>
</comment>
<gene>
    <name evidence="6" type="ORF">MG3_01571</name>
</gene>
<dbReference type="GO" id="GO:0005730">
    <property type="term" value="C:nucleolus"/>
    <property type="evidence" value="ECO:0007669"/>
    <property type="project" value="UniProtKB-SubCell"/>
</dbReference>
<dbReference type="GO" id="GO:0006351">
    <property type="term" value="P:DNA-templated transcription"/>
    <property type="evidence" value="ECO:0007669"/>
    <property type="project" value="InterPro"/>
</dbReference>
<keyword evidence="5" id="KW-0539">Nucleus</keyword>
<dbReference type="GO" id="GO:0000428">
    <property type="term" value="C:DNA-directed RNA polymerase complex"/>
    <property type="evidence" value="ECO:0007669"/>
    <property type="project" value="UniProtKB-KW"/>
</dbReference>
<evidence type="ECO:0000313" key="7">
    <source>
        <dbReference type="Proteomes" id="UP000030161"/>
    </source>
</evidence>
<evidence type="ECO:0000256" key="1">
    <source>
        <dbReference type="ARBA" id="ARBA00004604"/>
    </source>
</evidence>
<proteinExistence type="inferred from homology"/>
<evidence type="ECO:0000256" key="3">
    <source>
        <dbReference type="ARBA" id="ARBA00022478"/>
    </source>
</evidence>
<protein>
    <submittedName>
        <fullName evidence="6">DNA-directed RNA polymerase I subunit RPA49</fullName>
    </submittedName>
</protein>
<reference evidence="6 7" key="1">
    <citation type="submission" date="2013-12" db="EMBL/GenBank/DDBJ databases">
        <title>The Genome Sequence of Candida albicans P78048.</title>
        <authorList>
            <consortium name="The Broad Institute Genome Sequencing Platform"/>
            <consortium name="The Broad Institute Genome Sequencing Center for Infectious Disease"/>
            <person name="Cuomo C."/>
            <person name="Bennett R."/>
            <person name="Hirakawa M."/>
            <person name="Noverr M."/>
            <person name="Mitchell A."/>
            <person name="Young S.K."/>
            <person name="Zeng Q."/>
            <person name="Gargeya S."/>
            <person name="Fitzgerald M."/>
            <person name="Abouelleil A."/>
            <person name="Alvarado L."/>
            <person name="Berlin A.M."/>
            <person name="Chapman S.B."/>
            <person name="Dewar J."/>
            <person name="Goldberg J."/>
            <person name="Griggs A."/>
            <person name="Gujja S."/>
            <person name="Hansen M."/>
            <person name="Howarth C."/>
            <person name="Imamovic A."/>
            <person name="Larimer J."/>
            <person name="McCowan C."/>
            <person name="Murphy C."/>
            <person name="Pearson M."/>
            <person name="Priest M."/>
            <person name="Roberts A."/>
            <person name="Saif S."/>
            <person name="Shea T."/>
            <person name="Sykes S."/>
            <person name="Wortman J."/>
            <person name="Nusbaum C."/>
            <person name="Birren B."/>
        </authorList>
    </citation>
    <scope>NUCLEOTIDE SEQUENCE [LARGE SCALE GENOMIC DNA]</scope>
    <source>
        <strain evidence="6 7">P78048</strain>
    </source>
</reference>
<dbReference type="Pfam" id="PF06870">
    <property type="entry name" value="RNA_pol_I_A49"/>
    <property type="match status" value="1"/>
</dbReference>
<dbReference type="GO" id="GO:0003677">
    <property type="term" value="F:DNA binding"/>
    <property type="evidence" value="ECO:0007669"/>
    <property type="project" value="InterPro"/>
</dbReference>
<keyword evidence="4" id="KW-0804">Transcription</keyword>
<evidence type="ECO:0000256" key="2">
    <source>
        <dbReference type="ARBA" id="ARBA00009430"/>
    </source>
</evidence>
<dbReference type="InterPro" id="IPR009668">
    <property type="entry name" value="RNA_pol-assoc_fac_A49-like"/>
</dbReference>
<name>A0AB34PWD7_CANAX</name>
<comment type="similarity">
    <text evidence="2">Belongs to the eukaryotic RPA49/POLR1E RNA polymerase subunit family.</text>
</comment>
<dbReference type="EMBL" id="AJIX01000010">
    <property type="protein sequence ID" value="KGR15979.1"/>
    <property type="molecule type" value="Genomic_DNA"/>
</dbReference>
<keyword evidence="3 6" id="KW-0240">DNA-directed RNA polymerase</keyword>
<dbReference type="Proteomes" id="UP000030161">
    <property type="component" value="Unassembled WGS sequence"/>
</dbReference>
<evidence type="ECO:0000256" key="5">
    <source>
        <dbReference type="ARBA" id="ARBA00023242"/>
    </source>
</evidence>
<comment type="caution">
    <text evidence="6">The sequence shown here is derived from an EMBL/GenBank/DDBJ whole genome shotgun (WGS) entry which is preliminary data.</text>
</comment>
<evidence type="ECO:0000313" key="6">
    <source>
        <dbReference type="EMBL" id="KGR15979.1"/>
    </source>
</evidence>
<dbReference type="PANTHER" id="PTHR14440">
    <property type="entry name" value="DNA-DIRECTED RNA POLYMERASE I SUBUNIT RPA49"/>
    <property type="match status" value="1"/>
</dbReference>
<evidence type="ECO:0000256" key="4">
    <source>
        <dbReference type="ARBA" id="ARBA00023163"/>
    </source>
</evidence>
<organism evidence="6 7">
    <name type="scientific">Candida albicans P78048</name>
    <dbReference type="NCBI Taxonomy" id="1094989"/>
    <lineage>
        <taxon>Eukaryota</taxon>
        <taxon>Fungi</taxon>
        <taxon>Dikarya</taxon>
        <taxon>Ascomycota</taxon>
        <taxon>Saccharomycotina</taxon>
        <taxon>Pichiomycetes</taxon>
        <taxon>Debaryomycetaceae</taxon>
        <taxon>Candida/Lodderomyces clade</taxon>
        <taxon>Candida</taxon>
    </lineage>
</organism>
<dbReference type="SMR" id="A0AB34PWD7"/>